<accession>A0A5B7ITC5</accession>
<dbReference type="EMBL" id="VSRR010068383">
    <property type="protein sequence ID" value="MPC85409.1"/>
    <property type="molecule type" value="Genomic_DNA"/>
</dbReference>
<protein>
    <submittedName>
        <fullName evidence="2">Uncharacterized protein</fullName>
    </submittedName>
</protein>
<keyword evidence="3" id="KW-1185">Reference proteome</keyword>
<evidence type="ECO:0000313" key="2">
    <source>
        <dbReference type="EMBL" id="MPC85409.1"/>
    </source>
</evidence>
<evidence type="ECO:0000256" key="1">
    <source>
        <dbReference type="SAM" id="MobiDB-lite"/>
    </source>
</evidence>
<gene>
    <name evidence="2" type="ORF">E2C01_080181</name>
</gene>
<comment type="caution">
    <text evidence="2">The sequence shown here is derived from an EMBL/GenBank/DDBJ whole genome shotgun (WGS) entry which is preliminary data.</text>
</comment>
<name>A0A5B7ITC5_PORTR</name>
<reference evidence="2 3" key="1">
    <citation type="submission" date="2019-05" db="EMBL/GenBank/DDBJ databases">
        <title>Another draft genome of Portunus trituberculatus and its Hox gene families provides insights of decapod evolution.</title>
        <authorList>
            <person name="Jeong J.-H."/>
            <person name="Song I."/>
            <person name="Kim S."/>
            <person name="Choi T."/>
            <person name="Kim D."/>
            <person name="Ryu S."/>
            <person name="Kim W."/>
        </authorList>
    </citation>
    <scope>NUCLEOTIDE SEQUENCE [LARGE SCALE GENOMIC DNA]</scope>
    <source>
        <tissue evidence="2">Muscle</tissue>
    </source>
</reference>
<proteinExistence type="predicted"/>
<evidence type="ECO:0000313" key="3">
    <source>
        <dbReference type="Proteomes" id="UP000324222"/>
    </source>
</evidence>
<feature type="compositionally biased region" description="Low complexity" evidence="1">
    <location>
        <begin position="21"/>
        <end position="35"/>
    </location>
</feature>
<sequence length="190" mass="20714">MAEGASPCLTSESPATHCRCPTTSSAASPFPSPSQSSSTPLSFLTISSSRNSLLVFQQFPSPPPYVSLSFSASVPPQPSSISSLPFFYLLHVLLSFSSFLHHLPNHHFTFLCLLSASPSPSLHTLFLPRPPYPSFLPHDGFLGESVLNKRATRCRKAGERRRARGAKPIFFLDSTNPTHHTVTYFPARAA</sequence>
<feature type="region of interest" description="Disordered" evidence="1">
    <location>
        <begin position="1"/>
        <end position="35"/>
    </location>
</feature>
<dbReference type="Proteomes" id="UP000324222">
    <property type="component" value="Unassembled WGS sequence"/>
</dbReference>
<organism evidence="2 3">
    <name type="scientific">Portunus trituberculatus</name>
    <name type="common">Swimming crab</name>
    <name type="synonym">Neptunus trituberculatus</name>
    <dbReference type="NCBI Taxonomy" id="210409"/>
    <lineage>
        <taxon>Eukaryota</taxon>
        <taxon>Metazoa</taxon>
        <taxon>Ecdysozoa</taxon>
        <taxon>Arthropoda</taxon>
        <taxon>Crustacea</taxon>
        <taxon>Multicrustacea</taxon>
        <taxon>Malacostraca</taxon>
        <taxon>Eumalacostraca</taxon>
        <taxon>Eucarida</taxon>
        <taxon>Decapoda</taxon>
        <taxon>Pleocyemata</taxon>
        <taxon>Brachyura</taxon>
        <taxon>Eubrachyura</taxon>
        <taxon>Portunoidea</taxon>
        <taxon>Portunidae</taxon>
        <taxon>Portuninae</taxon>
        <taxon>Portunus</taxon>
    </lineage>
</organism>
<dbReference type="AlphaFoldDB" id="A0A5B7ITC5"/>